<sequence>MAGSPYTYKPVTEDLVRLSAEIESLSGRSLDGKGASAHSHWEEPQPDVSALVGVSHVSCRICGKREDREEEKEEVVALKGQGQRVLGAGGGGGIASDMDVIAVRDPRAPSTALAEDAVRRYKVTRAFSPWTPQERVYEDQGKLVTDWVWRGFNATLVSFGQQGTGKSYTLYNDGLSLSFPQDRGLAAESGVDESCGLLIRILADLFSRIAKERREDGGGRPKYKVGLSCWEILGNKTVDLLKPFSAYASPSRQDRAAQDAEYATIGVEDLSQARACLNHARSSSTNWYVDPVTQSLRTLPNRAHAFVRVVVFDVVRRTLAQLHVVDLCGSQSLAKARDGGLGKREGRGAVPRDMLSEHERERKGVNQQLLAFSRLVGEIAQQSDDREFTGGRAGQGQLSAVHLSARETKLTRELAPMLAEDSRCFLLCSVSRSSVDYIDTANTLRVATRFARISNACSKRVLSVDPLTFGFQAIDSILSVQEQANPLKGSSELSGGGDDHLGREDEFLRGSPLKVPKNLPEAKDFGRGGDKAKPRSKSKATAEVIHLTLSQVENIEQVANEIMETTKQVDEAMAYSPAVPAGGQVSQSSKDDEEQLEGGGSYYSTAFPARDVSTYQDPILSGAVKFMHSSSSSSSGTYGVAGRALPNDGEEHSSGVSMPVERYAFSHGSGASHVLNDAAKEAAMARLKELKGEVGMKEGITLSIRSPISSDDTGHSSHDRASASPSPSVSVVSSVKSVETQRKLDSLKQNFRSMYSELELPSEAIEQDDREESSNENDEEVGVEAGQDDRFPQASKAEPAEDITRQRQSPESSAMVAEASPSNTRSDTHSPSLGAHRREEAAREERPPAAADRVRPSMGLYGGRYEFEQEMPSSTGDELRDGLRDEQSSKPSQRDYAELERAYDSLLKMVEREREAHVSSQQKVKLLERDLLEVQHTLSAELDGQKLDNVHLRSRCRQLEELVGFSPGGQDVEMAEIYQEFAQGGDLAPHIGRRRNGGLLGEIFVQLEDEVDRVNEENALLREDLKSAHLSHAETVALVHQKIEDLGDPTDSDVDSDGEAEAGRKGSDDEGERLDGETRDVLREYRREQKELLSRHQKNKLQALNKRMKKLEEDLQETRVELAAYRKKDRKYAIQKRGIEETIKRVGQLHKQLEQKNQELVRCQLKFAESEGRSYTLSEEHAKMVQSVQKMQEKVDHSETVKRKYAEQLQWARKQVNRDEVLSKLPPLPSGASEMDGGRLNSLATRKIHSTAGEICRRIRREPGLSPRVENMLDRLMEEVGLHVQERVVLARREALLLQMITGEHRGMGGLRRRK</sequence>
<feature type="compositionally biased region" description="Acidic residues" evidence="5">
    <location>
        <begin position="1046"/>
        <end position="1060"/>
    </location>
</feature>
<dbReference type="InterPro" id="IPR001752">
    <property type="entry name" value="Kinesin_motor_dom"/>
</dbReference>
<feature type="compositionally biased region" description="Acidic residues" evidence="5">
    <location>
        <begin position="765"/>
        <end position="782"/>
    </location>
</feature>
<keyword evidence="3" id="KW-0547">Nucleotide-binding</keyword>
<dbReference type="Proteomes" id="UP001472866">
    <property type="component" value="Chromosome 10"/>
</dbReference>
<feature type="region of interest" description="Disordered" evidence="5">
    <location>
        <begin position="579"/>
        <end position="603"/>
    </location>
</feature>
<feature type="region of interest" description="Disordered" evidence="5">
    <location>
        <begin position="758"/>
        <end position="895"/>
    </location>
</feature>
<feature type="region of interest" description="Disordered" evidence="5">
    <location>
        <begin position="1045"/>
        <end position="1080"/>
    </location>
</feature>
<dbReference type="InterPro" id="IPR036961">
    <property type="entry name" value="Kinesin_motor_dom_sf"/>
</dbReference>
<keyword evidence="8" id="KW-1185">Reference proteome</keyword>
<evidence type="ECO:0000256" key="1">
    <source>
        <dbReference type="ARBA" id="ARBA00023054"/>
    </source>
</evidence>
<reference evidence="7 8" key="1">
    <citation type="submission" date="2024-03" db="EMBL/GenBank/DDBJ databases">
        <title>Complete genome sequence of the green alga Chloropicon roscoffensis RCC1871.</title>
        <authorList>
            <person name="Lemieux C."/>
            <person name="Pombert J.-F."/>
            <person name="Otis C."/>
            <person name="Turmel M."/>
        </authorList>
    </citation>
    <scope>NUCLEOTIDE SEQUENCE [LARGE SCALE GENOMIC DNA]</scope>
    <source>
        <strain evidence="7 8">RCC1871</strain>
    </source>
</reference>
<dbReference type="PROSITE" id="PS50067">
    <property type="entry name" value="KINESIN_MOTOR_2"/>
    <property type="match status" value="1"/>
</dbReference>
<dbReference type="PANTHER" id="PTHR47968:SF75">
    <property type="entry name" value="CENTROMERE-ASSOCIATED PROTEIN E"/>
    <property type="match status" value="1"/>
</dbReference>
<comment type="similarity">
    <text evidence="3">Belongs to the TRAFAC class myosin-kinesin ATPase superfamily. Kinesin family.</text>
</comment>
<feature type="region of interest" description="Disordered" evidence="5">
    <location>
        <begin position="518"/>
        <end position="540"/>
    </location>
</feature>
<feature type="binding site" evidence="3">
    <location>
        <begin position="160"/>
        <end position="167"/>
    </location>
    <ligand>
        <name>ATP</name>
        <dbReference type="ChEBI" id="CHEBI:30616"/>
    </ligand>
</feature>
<dbReference type="InterPro" id="IPR027640">
    <property type="entry name" value="Kinesin-like_fam"/>
</dbReference>
<feature type="compositionally biased region" description="Basic and acidic residues" evidence="5">
    <location>
        <begin position="520"/>
        <end position="533"/>
    </location>
</feature>
<gene>
    <name evidence="7" type="ORF">HKI87_10g62860</name>
</gene>
<evidence type="ECO:0000313" key="8">
    <source>
        <dbReference type="Proteomes" id="UP001472866"/>
    </source>
</evidence>
<evidence type="ECO:0000259" key="6">
    <source>
        <dbReference type="PROSITE" id="PS50067"/>
    </source>
</evidence>
<dbReference type="PRINTS" id="PR00380">
    <property type="entry name" value="KINESINHEAVY"/>
</dbReference>
<dbReference type="GO" id="GO:0008017">
    <property type="term" value="F:microtubule binding"/>
    <property type="evidence" value="ECO:0007669"/>
    <property type="project" value="InterPro"/>
</dbReference>
<keyword evidence="2 3" id="KW-0505">Motor protein</keyword>
<dbReference type="GO" id="GO:0003777">
    <property type="term" value="F:microtubule motor activity"/>
    <property type="evidence" value="ECO:0007669"/>
    <property type="project" value="InterPro"/>
</dbReference>
<feature type="compositionally biased region" description="Basic and acidic residues" evidence="5">
    <location>
        <begin position="1061"/>
        <end position="1080"/>
    </location>
</feature>
<evidence type="ECO:0000256" key="4">
    <source>
        <dbReference type="SAM" id="Coils"/>
    </source>
</evidence>
<dbReference type="SMART" id="SM00129">
    <property type="entry name" value="KISc"/>
    <property type="match status" value="1"/>
</dbReference>
<dbReference type="Pfam" id="PF00225">
    <property type="entry name" value="Kinesin"/>
    <property type="match status" value="1"/>
</dbReference>
<dbReference type="InterPro" id="IPR027417">
    <property type="entry name" value="P-loop_NTPase"/>
</dbReference>
<dbReference type="GO" id="GO:0007018">
    <property type="term" value="P:microtubule-based movement"/>
    <property type="evidence" value="ECO:0007669"/>
    <property type="project" value="InterPro"/>
</dbReference>
<name>A0AAX4PG37_9CHLO</name>
<dbReference type="PANTHER" id="PTHR47968">
    <property type="entry name" value="CENTROMERE PROTEIN E"/>
    <property type="match status" value="1"/>
</dbReference>
<evidence type="ECO:0000256" key="2">
    <source>
        <dbReference type="ARBA" id="ARBA00023175"/>
    </source>
</evidence>
<feature type="coiled-coil region" evidence="4">
    <location>
        <begin position="1094"/>
        <end position="1159"/>
    </location>
</feature>
<keyword evidence="1 4" id="KW-0175">Coiled coil</keyword>
<feature type="compositionally biased region" description="Basic and acidic residues" evidence="5">
    <location>
        <begin position="877"/>
        <end position="895"/>
    </location>
</feature>
<evidence type="ECO:0000256" key="5">
    <source>
        <dbReference type="SAM" id="MobiDB-lite"/>
    </source>
</evidence>
<accession>A0AAX4PG37</accession>
<feature type="compositionally biased region" description="Polar residues" evidence="5">
    <location>
        <begin position="820"/>
        <end position="831"/>
    </location>
</feature>
<evidence type="ECO:0000256" key="3">
    <source>
        <dbReference type="PROSITE-ProRule" id="PRU00283"/>
    </source>
</evidence>
<organism evidence="7 8">
    <name type="scientific">Chloropicon roscoffensis</name>
    <dbReference type="NCBI Taxonomy" id="1461544"/>
    <lineage>
        <taxon>Eukaryota</taxon>
        <taxon>Viridiplantae</taxon>
        <taxon>Chlorophyta</taxon>
        <taxon>Chloropicophyceae</taxon>
        <taxon>Chloropicales</taxon>
        <taxon>Chloropicaceae</taxon>
        <taxon>Chloropicon</taxon>
    </lineage>
</organism>
<dbReference type="SUPFAM" id="SSF52540">
    <property type="entry name" value="P-loop containing nucleoside triphosphate hydrolases"/>
    <property type="match status" value="1"/>
</dbReference>
<keyword evidence="3" id="KW-0067">ATP-binding</keyword>
<proteinExistence type="inferred from homology"/>
<feature type="domain" description="Kinesin motor" evidence="6">
    <location>
        <begin position="54"/>
        <end position="453"/>
    </location>
</feature>
<feature type="compositionally biased region" description="Low complexity" evidence="5">
    <location>
        <begin position="722"/>
        <end position="738"/>
    </location>
</feature>
<feature type="compositionally biased region" description="Basic and acidic residues" evidence="5">
    <location>
        <begin position="712"/>
        <end position="721"/>
    </location>
</feature>
<dbReference type="GO" id="GO:0005524">
    <property type="term" value="F:ATP binding"/>
    <property type="evidence" value="ECO:0007669"/>
    <property type="project" value="UniProtKB-UniRule"/>
</dbReference>
<protein>
    <submittedName>
        <fullName evidence="7">Kinesin-like protein</fullName>
    </submittedName>
</protein>
<evidence type="ECO:0000313" key="7">
    <source>
        <dbReference type="EMBL" id="WZN64729.1"/>
    </source>
</evidence>
<feature type="region of interest" description="Disordered" evidence="5">
    <location>
        <begin position="705"/>
        <end position="741"/>
    </location>
</feature>
<dbReference type="Gene3D" id="3.40.850.10">
    <property type="entry name" value="Kinesin motor domain"/>
    <property type="match status" value="1"/>
</dbReference>
<feature type="region of interest" description="Disordered" evidence="5">
    <location>
        <begin position="630"/>
        <end position="655"/>
    </location>
</feature>
<feature type="compositionally biased region" description="Basic and acidic residues" evidence="5">
    <location>
        <begin position="836"/>
        <end position="855"/>
    </location>
</feature>
<dbReference type="EMBL" id="CP151510">
    <property type="protein sequence ID" value="WZN64729.1"/>
    <property type="molecule type" value="Genomic_DNA"/>
</dbReference>